<feature type="region of interest" description="Disordered" evidence="1">
    <location>
        <begin position="1"/>
        <end position="133"/>
    </location>
</feature>
<dbReference type="AlphaFoldDB" id="A0A645HEA6"/>
<evidence type="ECO:0000313" key="2">
    <source>
        <dbReference type="EMBL" id="MPN37368.1"/>
    </source>
</evidence>
<dbReference type="EMBL" id="VSSQ01091984">
    <property type="protein sequence ID" value="MPN37368.1"/>
    <property type="molecule type" value="Genomic_DNA"/>
</dbReference>
<comment type="caution">
    <text evidence="2">The sequence shown here is derived from an EMBL/GenBank/DDBJ whole genome shotgun (WGS) entry which is preliminary data.</text>
</comment>
<proteinExistence type="predicted"/>
<accession>A0A645HEA6</accession>
<name>A0A645HEA6_9ZZZZ</name>
<organism evidence="2">
    <name type="scientific">bioreactor metagenome</name>
    <dbReference type="NCBI Taxonomy" id="1076179"/>
    <lineage>
        <taxon>unclassified sequences</taxon>
        <taxon>metagenomes</taxon>
        <taxon>ecological metagenomes</taxon>
    </lineage>
</organism>
<evidence type="ECO:0000256" key="1">
    <source>
        <dbReference type="SAM" id="MobiDB-lite"/>
    </source>
</evidence>
<gene>
    <name evidence="2" type="ORF">SDC9_184885</name>
</gene>
<feature type="compositionally biased region" description="Low complexity" evidence="1">
    <location>
        <begin position="7"/>
        <end position="16"/>
    </location>
</feature>
<feature type="compositionally biased region" description="Basic residues" evidence="1">
    <location>
        <begin position="19"/>
        <end position="32"/>
    </location>
</feature>
<reference evidence="2" key="1">
    <citation type="submission" date="2019-08" db="EMBL/GenBank/DDBJ databases">
        <authorList>
            <person name="Kucharzyk K."/>
            <person name="Murdoch R.W."/>
            <person name="Higgins S."/>
            <person name="Loffler F."/>
        </authorList>
    </citation>
    <scope>NUCLEOTIDE SEQUENCE</scope>
</reference>
<sequence length="133" mass="14485">MTRTSPRRNPASPGGRSRPGGRRVRRRSRSFQKRVAEPGWRLRHAALPAAARGRANRPARRPAWPRHQSAWPRPPLSRTAANPWPEAAGGRVHGERSQGTAAVRPSPAWRPGGGSPASATIARLPAASRRRPS</sequence>
<protein>
    <submittedName>
        <fullName evidence="2">Uncharacterized protein</fullName>
    </submittedName>
</protein>
<feature type="compositionally biased region" description="Basic residues" evidence="1">
    <location>
        <begin position="54"/>
        <end position="64"/>
    </location>
</feature>